<accession>A0A7R9E5X1</accession>
<dbReference type="PRINTS" id="PR00069">
    <property type="entry name" value="ALDKETRDTASE"/>
</dbReference>
<evidence type="ECO:0000313" key="2">
    <source>
        <dbReference type="EMBL" id="CAD7426848.1"/>
    </source>
</evidence>
<dbReference type="Gene3D" id="3.20.20.100">
    <property type="entry name" value="NADP-dependent oxidoreductase domain"/>
    <property type="match status" value="1"/>
</dbReference>
<dbReference type="InterPro" id="IPR036812">
    <property type="entry name" value="NAD(P)_OxRdtase_dom_sf"/>
</dbReference>
<proteinExistence type="predicted"/>
<gene>
    <name evidence="2" type="ORF">TMSB3V08_LOCUS3719</name>
</gene>
<reference evidence="2" key="1">
    <citation type="submission" date="2020-11" db="EMBL/GenBank/DDBJ databases">
        <authorList>
            <person name="Tran Van P."/>
        </authorList>
    </citation>
    <scope>NUCLEOTIDE SEQUENCE</scope>
</reference>
<evidence type="ECO:0000259" key="1">
    <source>
        <dbReference type="Pfam" id="PF00248"/>
    </source>
</evidence>
<dbReference type="Pfam" id="PF00248">
    <property type="entry name" value="Aldo_ket_red"/>
    <property type="match status" value="1"/>
</dbReference>
<name>A0A7R9E5X1_9NEOP</name>
<dbReference type="SUPFAM" id="SSF51430">
    <property type="entry name" value="NAD(P)-linked oxidoreductase"/>
    <property type="match status" value="1"/>
</dbReference>
<organism evidence="2">
    <name type="scientific">Timema monikensis</name>
    <dbReference type="NCBI Taxonomy" id="170555"/>
    <lineage>
        <taxon>Eukaryota</taxon>
        <taxon>Metazoa</taxon>
        <taxon>Ecdysozoa</taxon>
        <taxon>Arthropoda</taxon>
        <taxon>Hexapoda</taxon>
        <taxon>Insecta</taxon>
        <taxon>Pterygota</taxon>
        <taxon>Neoptera</taxon>
        <taxon>Polyneoptera</taxon>
        <taxon>Phasmatodea</taxon>
        <taxon>Timematodea</taxon>
        <taxon>Timematoidea</taxon>
        <taxon>Timematidae</taxon>
        <taxon>Timema</taxon>
    </lineage>
</organism>
<dbReference type="InterPro" id="IPR023210">
    <property type="entry name" value="NADP_OxRdtase_dom"/>
</dbReference>
<dbReference type="InterPro" id="IPR020471">
    <property type="entry name" value="AKR"/>
</dbReference>
<protein>
    <recommendedName>
        <fullName evidence="1">NADP-dependent oxidoreductase domain-containing protein</fullName>
    </recommendedName>
</protein>
<sequence>MKVILYCDCQCVDGGAWIVRVAVSGDCGRVDPLLVCRSLGSLADTHKTYDIKNIEKSVDAALDAGYRHIDTAYVYDNEAEIGQALRKWLESGKIKREELFITTKLPQYGLHPESVEKYLKLSLANLQLDYVDLYLLHHSVGFMDITQENTDPHVLDPETDHVKIWKAMEAQVNAGRAKSIGLSNFNARQIKRVCQSARIKPVMLQIELHVFFEQREIVSFCKALDIQVTAYAPLGCPDFGTVVRRAGRARHLPA</sequence>
<dbReference type="InterPro" id="IPR018170">
    <property type="entry name" value="Aldo/ket_reductase_CS"/>
</dbReference>
<dbReference type="AlphaFoldDB" id="A0A7R9E5X1"/>
<dbReference type="PANTHER" id="PTHR11732">
    <property type="entry name" value="ALDO/KETO REDUCTASE"/>
    <property type="match status" value="1"/>
</dbReference>
<feature type="domain" description="NADP-dependent oxidoreductase" evidence="1">
    <location>
        <begin position="43"/>
        <end position="235"/>
    </location>
</feature>
<dbReference type="GO" id="GO:0016491">
    <property type="term" value="F:oxidoreductase activity"/>
    <property type="evidence" value="ECO:0007669"/>
    <property type="project" value="InterPro"/>
</dbReference>
<dbReference type="PROSITE" id="PS00798">
    <property type="entry name" value="ALDOKETO_REDUCTASE_1"/>
    <property type="match status" value="1"/>
</dbReference>
<dbReference type="EMBL" id="OB793291">
    <property type="protein sequence ID" value="CAD7426848.1"/>
    <property type="molecule type" value="Genomic_DNA"/>
</dbReference>
<dbReference type="PROSITE" id="PS00062">
    <property type="entry name" value="ALDOKETO_REDUCTASE_2"/>
    <property type="match status" value="1"/>
</dbReference>